<protein>
    <submittedName>
        <fullName evidence="3">Flagellar hook-length control protein FliK</fullName>
    </submittedName>
</protein>
<evidence type="ECO:0000259" key="2">
    <source>
        <dbReference type="Pfam" id="PF02120"/>
    </source>
</evidence>
<accession>A0A4Z0ZUJ2</accession>
<dbReference type="Pfam" id="PF02120">
    <property type="entry name" value="Flg_hook"/>
    <property type="match status" value="1"/>
</dbReference>
<feature type="compositionally biased region" description="Basic and acidic residues" evidence="1">
    <location>
        <begin position="383"/>
        <end position="408"/>
    </location>
</feature>
<feature type="compositionally biased region" description="Basic and acidic residues" evidence="1">
    <location>
        <begin position="48"/>
        <end position="58"/>
    </location>
</feature>
<dbReference type="Gene3D" id="3.30.750.140">
    <property type="match status" value="1"/>
</dbReference>
<reference evidence="3" key="1">
    <citation type="journal article" date="2019" name="PLoS Negl. Trop. Dis.">
        <title>Revisiting the worldwide diversity of Leptospira species in the environment.</title>
        <authorList>
            <person name="Vincent A.T."/>
            <person name="Schiettekatte O."/>
            <person name="Bourhy P."/>
            <person name="Veyrier F.J."/>
            <person name="Picardeau M."/>
        </authorList>
    </citation>
    <scope>NUCLEOTIDE SEQUENCE [LARGE SCALE GENOMIC DNA]</scope>
    <source>
        <strain evidence="3">201702451</strain>
    </source>
</reference>
<feature type="region of interest" description="Disordered" evidence="1">
    <location>
        <begin position="330"/>
        <end position="349"/>
    </location>
</feature>
<dbReference type="CDD" id="cd17470">
    <property type="entry name" value="T3SS_Flik_C"/>
    <property type="match status" value="1"/>
</dbReference>
<feature type="region of interest" description="Disordered" evidence="1">
    <location>
        <begin position="262"/>
        <end position="312"/>
    </location>
</feature>
<feature type="compositionally biased region" description="Basic and acidic residues" evidence="1">
    <location>
        <begin position="277"/>
        <end position="306"/>
    </location>
</feature>
<dbReference type="AlphaFoldDB" id="A0A4Z0ZUJ2"/>
<evidence type="ECO:0000313" key="4">
    <source>
        <dbReference type="Proteomes" id="UP000297567"/>
    </source>
</evidence>
<feature type="compositionally biased region" description="Acidic residues" evidence="1">
    <location>
        <begin position="107"/>
        <end position="118"/>
    </location>
</feature>
<dbReference type="InterPro" id="IPR038610">
    <property type="entry name" value="FliK-like_C_sf"/>
</dbReference>
<feature type="region of interest" description="Disordered" evidence="1">
    <location>
        <begin position="1"/>
        <end position="28"/>
    </location>
</feature>
<dbReference type="InterPro" id="IPR021136">
    <property type="entry name" value="Flagellar_hook_control-like_C"/>
</dbReference>
<dbReference type="EMBL" id="RQGH01000011">
    <property type="protein sequence ID" value="TGL72210.1"/>
    <property type="molecule type" value="Genomic_DNA"/>
</dbReference>
<organism evidence="3 4">
    <name type="scientific">Leptospira jelokensis</name>
    <dbReference type="NCBI Taxonomy" id="2484931"/>
    <lineage>
        <taxon>Bacteria</taxon>
        <taxon>Pseudomonadati</taxon>
        <taxon>Spirochaetota</taxon>
        <taxon>Spirochaetia</taxon>
        <taxon>Leptospirales</taxon>
        <taxon>Leptospiraceae</taxon>
        <taxon>Leptospira</taxon>
    </lineage>
</organism>
<dbReference type="RefSeq" id="WP_135641137.1">
    <property type="nucleotide sequence ID" value="NZ_RQGH01000011.1"/>
</dbReference>
<feature type="region of interest" description="Disordered" evidence="1">
    <location>
        <begin position="48"/>
        <end position="118"/>
    </location>
</feature>
<sequence>MNVNVDKQNLIPFPQAELRPGRRDGADNNYFAVKESFGEILEREFQIHSETPKSHSEWKPLSSESNSYDVSSDKGIPREVETKTNSVLDANQSNSESTSKTKSKDDANDDSTEEDDLDRDALEYSIGILSNHNLFEKSFLPANEGNESLLKEKSIALSLQKSAEKNPSYANKESKSFLEETKKLAESFLKMGQTDPKLLLQNTKTSPSESLPSNLVMFPNSAKKIQTQDKEKDNKPSQIPFVGKSELTMSGMALAHSMLQKDKGVRGLENETQSEPTLRKLEQKSKPSKNNKLESNHNETSSEKDNANGIITSDKMIRSLGLKDKEFQKQNENKNQVQNEKQKSDSNFVNQIVNVSSSKMGEENGRPTDDKGSSKQGFNFHSVENKLHSKTESVRPTERTEKPKDTNLKQNLDELIKQAKFDIIQNGKSSAEIIMNPKEYGRLTLKVTVDGEKVEGRILVESEELQKSLQNEIQSIRDNLKESGLDLQALIIDLWDDGSQLADRQNQNELYQTLMETAKNRGKLRSEGKDEGLDLNGIKESEDSKVLEFFA</sequence>
<keyword evidence="4" id="KW-1185">Reference proteome</keyword>
<keyword evidence="3" id="KW-0282">Flagellum</keyword>
<feature type="region of interest" description="Disordered" evidence="1">
    <location>
        <begin position="355"/>
        <end position="408"/>
    </location>
</feature>
<feature type="compositionally biased region" description="Basic and acidic residues" evidence="1">
    <location>
        <begin position="71"/>
        <end position="82"/>
    </location>
</feature>
<proteinExistence type="predicted"/>
<dbReference type="Proteomes" id="UP000297567">
    <property type="component" value="Unassembled WGS sequence"/>
</dbReference>
<comment type="caution">
    <text evidence="3">The sequence shown here is derived from an EMBL/GenBank/DDBJ whole genome shotgun (WGS) entry which is preliminary data.</text>
</comment>
<name>A0A4Z0ZUJ2_9LEPT</name>
<feature type="compositionally biased region" description="Low complexity" evidence="1">
    <location>
        <begin position="91"/>
        <end position="100"/>
    </location>
</feature>
<gene>
    <name evidence="3" type="ORF">EHQ62_05095</name>
</gene>
<feature type="domain" description="Flagellar hook-length control protein-like C-terminal" evidence="2">
    <location>
        <begin position="424"/>
        <end position="490"/>
    </location>
</feature>
<evidence type="ECO:0000256" key="1">
    <source>
        <dbReference type="SAM" id="MobiDB-lite"/>
    </source>
</evidence>
<evidence type="ECO:0000313" key="3">
    <source>
        <dbReference type="EMBL" id="TGL72210.1"/>
    </source>
</evidence>
<feature type="compositionally biased region" description="Basic and acidic residues" evidence="1">
    <location>
        <begin position="360"/>
        <end position="373"/>
    </location>
</feature>
<keyword evidence="3" id="KW-0969">Cilium</keyword>
<keyword evidence="3" id="KW-0966">Cell projection</keyword>